<dbReference type="InterPro" id="IPR028375">
    <property type="entry name" value="KA1/Ssp2_C"/>
</dbReference>
<feature type="compositionally biased region" description="Low complexity" evidence="8">
    <location>
        <begin position="1204"/>
        <end position="1221"/>
    </location>
</feature>
<evidence type="ECO:0000256" key="5">
    <source>
        <dbReference type="ARBA" id="ARBA00022777"/>
    </source>
</evidence>
<evidence type="ECO:0000256" key="3">
    <source>
        <dbReference type="ARBA" id="ARBA00022679"/>
    </source>
</evidence>
<evidence type="ECO:0000256" key="4">
    <source>
        <dbReference type="ARBA" id="ARBA00022741"/>
    </source>
</evidence>
<evidence type="ECO:0000256" key="6">
    <source>
        <dbReference type="ARBA" id="ARBA00022840"/>
    </source>
</evidence>
<keyword evidence="3" id="KW-0808">Transferase</keyword>
<dbReference type="GO" id="GO:0005737">
    <property type="term" value="C:cytoplasm"/>
    <property type="evidence" value="ECO:0007669"/>
    <property type="project" value="TreeGrafter"/>
</dbReference>
<dbReference type="PROSITE" id="PS50011">
    <property type="entry name" value="PROTEIN_KINASE_DOM"/>
    <property type="match status" value="1"/>
</dbReference>
<sequence>MSQLTIGPYKLGSTLGVGTFGKVKLAVHEPSGTKVAIKIINKVRMQHMDMHEKIRREINILQQLRHPHVIRLYELIDTPSDIFMVMEYVPGGELFDYIVQKSRLSENEARRFFQQILSGVEYCHQNMVCHRDLKPENLLLDSALHVKIADFGLSNIMKVIDKDIEAHEREEEKRKKRGLPPQVDVEDRKKKFEEWKKEILRRVKTAIQQRIAQAAPQSRTDEVLSAIRTLHRDLVVVPTDKAPHNLTLVCKRFYMHELAKLLLAHGAYEDVSETEDQILSKHSQQNQRWEAKHQDRLPYLYIIPKMHKDRSDRNPIQWRTISGVGGSVQVIQGGPNPLNDQALLYQIHFRKPHQAVSSTTAVSKRLSSLLRHVISTLAKKDAENFRRTGIRRFWIAQNTEDVVRHFRSQKGLSAKGFRTFDFTTMYTQLQHQDLKKKVGEAVIEAACFAVGFVPFSASFAASKSIYLTEKGEWSTLLNLSRGETKVFHLKDILEMISWIVDNTFISNEAGKLRRQKIGLPMGTNCSPELSNLCLYCDEARFIDRLVREGKTEEAKKYRDSFRLIDDILHRGVENPPDKDSYGGLEFKETTKSDGSVDFIGVSFDCLADGCLSLSVINKAASYPYPIIKFPSARSNAPARQMSSVFQGQLARFKFVCSTLSAFREAAAHCTQQLMKRGATRSDLLHGWHTHVTRKWVQQKHLLSRLNGWFRRLLVWLSHNPNGKIWSHRDHRPEGDFLKTSCGSPNYASPEVVSGKAYAGPEVDVWSCGVILYALLCGSLPFDDEHVPNLFKKIKHGNFTLPGHLSENSRSLIVRMLVVDPTKRITFREIRRHAWFRQLLPIYLSVPLKNPLLSVVDVTVVEELRRIGYDLSNQQAHSSSAPIAASAGGGGGGGGGSSQTGLSQLGSGVGLQESFGLCLQPPLGTFPTREAVAYHLLADRKAKQASYSNLLAPHLRADLPAAFPKDVLKKVACLQGTEVPPLDAPQPVTTSVPFVASFTHLHHGGASNAPASPLWVSVGGAGPAPASPQGTVQGTPGPPGQGGGQIGAGSRVNTPLPREGAAGAPPGSSSSAHVARWKLGVESVLDSATLMIAIMKTLKNLNYEWFNVNPYKIRCRPVRPEGAPAVFHPSSFPSPPNNPPPVGLHHGRGGHLLPPSASVASVSVSATTQISETPAGTASNAQATACPDVSTPQAAPSVTAAETQSPSSASAPVAAPCPDSSSQPAANPQTNFNPNIPPPVPKAPAGEAPPMSSLGIGPKTIRSLPLLDMTDPASLYFSIGLTVQLHKIASCRYLIDVQLFEGPSIPALSEALLVTTAIFSTVQQLQQQQSPGGPHPLWSPTTPIRLGYANAPSTRIFS</sequence>
<dbReference type="SUPFAM" id="SSF103243">
    <property type="entry name" value="KA1-like"/>
    <property type="match status" value="1"/>
</dbReference>
<evidence type="ECO:0000313" key="10">
    <source>
        <dbReference type="EMBL" id="CEM43066.1"/>
    </source>
</evidence>
<dbReference type="GO" id="GO:0005524">
    <property type="term" value="F:ATP binding"/>
    <property type="evidence" value="ECO:0007669"/>
    <property type="project" value="UniProtKB-UniRule"/>
</dbReference>
<feature type="binding site" evidence="7">
    <location>
        <position position="38"/>
    </location>
    <ligand>
        <name>ATP</name>
        <dbReference type="ChEBI" id="CHEBI:30616"/>
    </ligand>
</feature>
<dbReference type="Gene3D" id="1.10.510.10">
    <property type="entry name" value="Transferase(Phosphotransferase) domain 1"/>
    <property type="match status" value="2"/>
</dbReference>
<feature type="compositionally biased region" description="Low complexity" evidence="8">
    <location>
        <begin position="1022"/>
        <end position="1034"/>
    </location>
</feature>
<feature type="region of interest" description="Disordered" evidence="8">
    <location>
        <begin position="1125"/>
        <end position="1255"/>
    </location>
</feature>
<accession>A0A0G4HG33</accession>
<feature type="compositionally biased region" description="Pro residues" evidence="8">
    <location>
        <begin position="1131"/>
        <end position="1141"/>
    </location>
</feature>
<evidence type="ECO:0000256" key="2">
    <source>
        <dbReference type="ARBA" id="ARBA00022527"/>
    </source>
</evidence>
<dbReference type="FunFam" id="3.30.200.20:FF:000042">
    <property type="entry name" value="Aurora kinase A"/>
    <property type="match status" value="1"/>
</dbReference>
<feature type="compositionally biased region" description="Gly residues" evidence="8">
    <location>
        <begin position="886"/>
        <end position="897"/>
    </location>
</feature>
<proteinExistence type="predicted"/>
<feature type="compositionally biased region" description="Low complexity" evidence="8">
    <location>
        <begin position="1059"/>
        <end position="1071"/>
    </location>
</feature>
<feature type="region of interest" description="Disordered" evidence="8">
    <location>
        <begin position="879"/>
        <end position="902"/>
    </location>
</feature>
<protein>
    <recommendedName>
        <fullName evidence="9">Protein kinase domain-containing protein</fullName>
    </recommendedName>
</protein>
<evidence type="ECO:0000256" key="8">
    <source>
        <dbReference type="SAM" id="MobiDB-lite"/>
    </source>
</evidence>
<dbReference type="GO" id="GO:0004674">
    <property type="term" value="F:protein serine/threonine kinase activity"/>
    <property type="evidence" value="ECO:0007669"/>
    <property type="project" value="UniProtKB-KW"/>
</dbReference>
<feature type="compositionally biased region" description="Low complexity" evidence="8">
    <location>
        <begin position="1150"/>
        <end position="1165"/>
    </location>
</feature>
<dbReference type="PROSITE" id="PS00108">
    <property type="entry name" value="PROTEIN_KINASE_ST"/>
    <property type="match status" value="1"/>
</dbReference>
<dbReference type="InterPro" id="IPR000719">
    <property type="entry name" value="Prot_kinase_dom"/>
</dbReference>
<organism evidence="10">
    <name type="scientific">Chromera velia CCMP2878</name>
    <dbReference type="NCBI Taxonomy" id="1169474"/>
    <lineage>
        <taxon>Eukaryota</taxon>
        <taxon>Sar</taxon>
        <taxon>Alveolata</taxon>
        <taxon>Colpodellida</taxon>
        <taxon>Chromeraceae</taxon>
        <taxon>Chromera</taxon>
    </lineage>
</organism>
<dbReference type="PANTHER" id="PTHR24346">
    <property type="entry name" value="MAP/MICROTUBULE AFFINITY-REGULATING KINASE"/>
    <property type="match status" value="1"/>
</dbReference>
<feature type="compositionally biased region" description="Polar residues" evidence="8">
    <location>
        <begin position="1166"/>
        <end position="1182"/>
    </location>
</feature>
<dbReference type="Gene3D" id="3.30.310.80">
    <property type="entry name" value="Kinase associated domain 1, KA1"/>
    <property type="match status" value="1"/>
</dbReference>
<gene>
    <name evidence="10" type="ORF">Cvel_27244</name>
</gene>
<keyword evidence="4 7" id="KW-0547">Nucleotide-binding</keyword>
<dbReference type="EMBL" id="CDMZ01002604">
    <property type="protein sequence ID" value="CEM43066.1"/>
    <property type="molecule type" value="Genomic_DNA"/>
</dbReference>
<dbReference type="FunFam" id="1.10.510.10:FF:000571">
    <property type="entry name" value="Maternal embryonic leucine zipper kinase"/>
    <property type="match status" value="1"/>
</dbReference>
<dbReference type="InterPro" id="IPR008271">
    <property type="entry name" value="Ser/Thr_kinase_AS"/>
</dbReference>
<evidence type="ECO:0000256" key="1">
    <source>
        <dbReference type="ARBA" id="ARBA00011245"/>
    </source>
</evidence>
<reference evidence="10" key="1">
    <citation type="submission" date="2014-11" db="EMBL/GenBank/DDBJ databases">
        <authorList>
            <person name="Otto D Thomas"/>
            <person name="Naeem Raeece"/>
        </authorList>
    </citation>
    <scope>NUCLEOTIDE SEQUENCE</scope>
</reference>
<keyword evidence="6 7" id="KW-0067">ATP-binding</keyword>
<feature type="region of interest" description="Disordered" evidence="8">
    <location>
        <begin position="1018"/>
        <end position="1072"/>
    </location>
</feature>
<dbReference type="InterPro" id="IPR011009">
    <property type="entry name" value="Kinase-like_dom_sf"/>
</dbReference>
<evidence type="ECO:0000259" key="9">
    <source>
        <dbReference type="PROSITE" id="PS50011"/>
    </source>
</evidence>
<dbReference type="SMART" id="SM00220">
    <property type="entry name" value="S_TKc"/>
    <property type="match status" value="1"/>
</dbReference>
<comment type="subunit">
    <text evidence="1">Monomer.</text>
</comment>
<dbReference type="Pfam" id="PF00069">
    <property type="entry name" value="Pkinase"/>
    <property type="match status" value="2"/>
</dbReference>
<dbReference type="VEuPathDB" id="CryptoDB:Cvel_27244"/>
<dbReference type="PANTHER" id="PTHR24346:SF82">
    <property type="entry name" value="KP78A-RELATED"/>
    <property type="match status" value="1"/>
</dbReference>
<dbReference type="PROSITE" id="PS00107">
    <property type="entry name" value="PROTEIN_KINASE_ATP"/>
    <property type="match status" value="1"/>
</dbReference>
<feature type="domain" description="Protein kinase" evidence="9">
    <location>
        <begin position="9"/>
        <end position="835"/>
    </location>
</feature>
<name>A0A0G4HG33_9ALVE</name>
<keyword evidence="2" id="KW-0723">Serine/threonine-protein kinase</keyword>
<dbReference type="GO" id="GO:0035556">
    <property type="term" value="P:intracellular signal transduction"/>
    <property type="evidence" value="ECO:0007669"/>
    <property type="project" value="TreeGrafter"/>
</dbReference>
<dbReference type="SUPFAM" id="SSF56112">
    <property type="entry name" value="Protein kinase-like (PK-like)"/>
    <property type="match status" value="1"/>
</dbReference>
<feature type="compositionally biased region" description="Polar residues" evidence="8">
    <location>
        <begin position="1189"/>
        <end position="1203"/>
    </location>
</feature>
<dbReference type="InterPro" id="IPR017441">
    <property type="entry name" value="Protein_kinase_ATP_BS"/>
</dbReference>
<keyword evidence="5" id="KW-0418">Kinase</keyword>
<evidence type="ECO:0000256" key="7">
    <source>
        <dbReference type="PROSITE-ProRule" id="PRU10141"/>
    </source>
</evidence>